<organism evidence="1 2">
    <name type="scientific">Agaricicola taiwanensis</name>
    <dbReference type="NCBI Taxonomy" id="591372"/>
    <lineage>
        <taxon>Bacteria</taxon>
        <taxon>Pseudomonadati</taxon>
        <taxon>Pseudomonadota</taxon>
        <taxon>Alphaproteobacteria</taxon>
        <taxon>Rhodobacterales</taxon>
        <taxon>Paracoccaceae</taxon>
        <taxon>Agaricicola</taxon>
    </lineage>
</organism>
<dbReference type="EMBL" id="BMCP01000001">
    <property type="protein sequence ID" value="GGE32100.1"/>
    <property type="molecule type" value="Genomic_DNA"/>
</dbReference>
<evidence type="ECO:0008006" key="3">
    <source>
        <dbReference type="Google" id="ProtNLM"/>
    </source>
</evidence>
<dbReference type="AlphaFoldDB" id="A0A8J2VP00"/>
<reference evidence="1" key="2">
    <citation type="submission" date="2020-09" db="EMBL/GenBank/DDBJ databases">
        <authorList>
            <person name="Sun Q."/>
            <person name="Sedlacek I."/>
        </authorList>
    </citation>
    <scope>NUCLEOTIDE SEQUENCE</scope>
    <source>
        <strain evidence="1">CCM 7684</strain>
    </source>
</reference>
<accession>A0A8J2VP00</accession>
<dbReference type="RefSeq" id="WP_188408270.1">
    <property type="nucleotide sequence ID" value="NZ_BMCP01000001.1"/>
</dbReference>
<protein>
    <recommendedName>
        <fullName evidence="3">Exostosin GT47 domain-containing protein</fullName>
    </recommendedName>
</protein>
<gene>
    <name evidence="1" type="ORF">GCM10007276_06650</name>
</gene>
<proteinExistence type="predicted"/>
<evidence type="ECO:0000313" key="1">
    <source>
        <dbReference type="EMBL" id="GGE32100.1"/>
    </source>
</evidence>
<sequence>MLFEAAVDLSWIQSLRVLHAITEAGFTLQVAPEHEIRIRALKDVFGMKVELGREAVPVLTGIVLNHLGPETRIGEISRPIVFPKAATEYCRSRWSHDRPVHVSFAGLLTDSRRRAIENWLTISGMSEEVKIPQAPSRYRLFANKVVRRLGLAISETVSTKHMVLSFSNQGRVFPAKAWNVQYYDLLLASRFVLCPSGDFGAQGHSWTYRFFESVLCGAIPVVEEPCSAYDGFRYLSMSDPIANFDWRQDDADFNYQLLLERTTIDSDELRAEVLRLLKGARHEAEAPRAAFA</sequence>
<comment type="caution">
    <text evidence="1">The sequence shown here is derived from an EMBL/GenBank/DDBJ whole genome shotgun (WGS) entry which is preliminary data.</text>
</comment>
<keyword evidence="2" id="KW-1185">Reference proteome</keyword>
<evidence type="ECO:0000313" key="2">
    <source>
        <dbReference type="Proteomes" id="UP000602745"/>
    </source>
</evidence>
<dbReference type="Proteomes" id="UP000602745">
    <property type="component" value="Unassembled WGS sequence"/>
</dbReference>
<reference evidence="1" key="1">
    <citation type="journal article" date="2014" name="Int. J. Syst. Evol. Microbiol.">
        <title>Complete genome sequence of Corynebacterium casei LMG S-19264T (=DSM 44701T), isolated from a smear-ripened cheese.</title>
        <authorList>
            <consortium name="US DOE Joint Genome Institute (JGI-PGF)"/>
            <person name="Walter F."/>
            <person name="Albersmeier A."/>
            <person name="Kalinowski J."/>
            <person name="Ruckert C."/>
        </authorList>
    </citation>
    <scope>NUCLEOTIDE SEQUENCE</scope>
    <source>
        <strain evidence="1">CCM 7684</strain>
    </source>
</reference>
<name>A0A8J2VP00_9RHOB</name>